<feature type="transmembrane region" description="Helical" evidence="1">
    <location>
        <begin position="75"/>
        <end position="95"/>
    </location>
</feature>
<organism evidence="2 3">
    <name type="scientific">Planctomicrobium piriforme</name>
    <dbReference type="NCBI Taxonomy" id="1576369"/>
    <lineage>
        <taxon>Bacteria</taxon>
        <taxon>Pseudomonadati</taxon>
        <taxon>Planctomycetota</taxon>
        <taxon>Planctomycetia</taxon>
        <taxon>Planctomycetales</taxon>
        <taxon>Planctomycetaceae</taxon>
        <taxon>Planctomicrobium</taxon>
    </lineage>
</organism>
<evidence type="ECO:0000256" key="1">
    <source>
        <dbReference type="SAM" id="Phobius"/>
    </source>
</evidence>
<dbReference type="RefSeq" id="WP_092053614.1">
    <property type="nucleotide sequence ID" value="NZ_FOQD01000015.1"/>
</dbReference>
<keyword evidence="3" id="KW-1185">Reference proteome</keyword>
<proteinExistence type="predicted"/>
<keyword evidence="1" id="KW-0472">Membrane</keyword>
<accession>A0A1I3NNK9</accession>
<feature type="transmembrane region" description="Helical" evidence="1">
    <location>
        <begin position="151"/>
        <end position="177"/>
    </location>
</feature>
<name>A0A1I3NNK9_9PLAN</name>
<protein>
    <submittedName>
        <fullName evidence="2">Uncharacterized protein</fullName>
    </submittedName>
</protein>
<dbReference type="OrthoDB" id="282471at2"/>
<dbReference type="AlphaFoldDB" id="A0A1I3NNK9"/>
<dbReference type="EMBL" id="FOQD01000015">
    <property type="protein sequence ID" value="SFJ10835.1"/>
    <property type="molecule type" value="Genomic_DNA"/>
</dbReference>
<evidence type="ECO:0000313" key="3">
    <source>
        <dbReference type="Proteomes" id="UP000199518"/>
    </source>
</evidence>
<keyword evidence="1" id="KW-1133">Transmembrane helix</keyword>
<keyword evidence="1" id="KW-0812">Transmembrane</keyword>
<feature type="transmembrane region" description="Helical" evidence="1">
    <location>
        <begin position="107"/>
        <end position="131"/>
    </location>
</feature>
<sequence>MTSADDNPDAAAPSLRPMTLPALFFTSVASSGLTGGLTNAINGQVSPTYFIRVLGWDNVENVWRAVIAQGVFEGLLFGAFYSVIFVTCVGILTGVRCGYTFAVRHLLKAFVFALICWCLGGLAAIGLASLSPEFYRHAFNGVPDSTSGMLAYAWVGGSIWGLELGGLLSLPIVLVSLRADWKQQSSKCD</sequence>
<gene>
    <name evidence="2" type="ORF">SAMN05421753_115152</name>
</gene>
<reference evidence="3" key="1">
    <citation type="submission" date="2016-10" db="EMBL/GenBank/DDBJ databases">
        <authorList>
            <person name="Varghese N."/>
            <person name="Submissions S."/>
        </authorList>
    </citation>
    <scope>NUCLEOTIDE SEQUENCE [LARGE SCALE GENOMIC DNA]</scope>
    <source>
        <strain evidence="3">DSM 26348</strain>
    </source>
</reference>
<evidence type="ECO:0000313" key="2">
    <source>
        <dbReference type="EMBL" id="SFJ10835.1"/>
    </source>
</evidence>
<dbReference type="Proteomes" id="UP000199518">
    <property type="component" value="Unassembled WGS sequence"/>
</dbReference>
<dbReference type="STRING" id="1576369.SAMN05421753_115152"/>